<accession>A0A1Y2MH40</accession>
<evidence type="ECO:0000313" key="2">
    <source>
        <dbReference type="Proteomes" id="UP000193240"/>
    </source>
</evidence>
<dbReference type="InParanoid" id="A0A1Y2MH40"/>
<sequence length="145" mass="16878">MKALVNLRKITFVLDYTKNRYGIEKCSDDDVKRFMRLPGLDSRGVKYKITSICIILHTLRVFVNVDWDQDYEFCDWIRASIKALSNLNEVSILVDHDDRWTKGKYSAAEVEHFKRLFGFDSDGVVLNTPELLEDSTQEPIVNEVE</sequence>
<name>A0A1Y2MH40_EPING</name>
<dbReference type="Proteomes" id="UP000193240">
    <property type="component" value="Unassembled WGS sequence"/>
</dbReference>
<gene>
    <name evidence="1" type="ORF">B5807_00873</name>
</gene>
<reference evidence="1 2" key="1">
    <citation type="journal article" date="2017" name="Genome Announc.">
        <title>Genome sequence of the saprophytic ascomycete Epicoccum nigrum ICMP 19927 strain isolated from New Zealand.</title>
        <authorList>
            <person name="Fokin M."/>
            <person name="Fleetwood D."/>
            <person name="Weir B.S."/>
            <person name="Villas-Boas S.G."/>
        </authorList>
    </citation>
    <scope>NUCLEOTIDE SEQUENCE [LARGE SCALE GENOMIC DNA]</scope>
    <source>
        <strain evidence="1 2">ICMP 19927</strain>
    </source>
</reference>
<evidence type="ECO:0000313" key="1">
    <source>
        <dbReference type="EMBL" id="OSS55109.1"/>
    </source>
</evidence>
<dbReference type="EMBL" id="KZ107838">
    <property type="protein sequence ID" value="OSS55109.1"/>
    <property type="molecule type" value="Genomic_DNA"/>
</dbReference>
<keyword evidence="2" id="KW-1185">Reference proteome</keyword>
<organism evidence="1 2">
    <name type="scientific">Epicoccum nigrum</name>
    <name type="common">Soil fungus</name>
    <name type="synonym">Epicoccum purpurascens</name>
    <dbReference type="NCBI Taxonomy" id="105696"/>
    <lineage>
        <taxon>Eukaryota</taxon>
        <taxon>Fungi</taxon>
        <taxon>Dikarya</taxon>
        <taxon>Ascomycota</taxon>
        <taxon>Pezizomycotina</taxon>
        <taxon>Dothideomycetes</taxon>
        <taxon>Pleosporomycetidae</taxon>
        <taxon>Pleosporales</taxon>
        <taxon>Pleosporineae</taxon>
        <taxon>Didymellaceae</taxon>
        <taxon>Epicoccum</taxon>
    </lineage>
</organism>
<protein>
    <submittedName>
        <fullName evidence="1">Uncharacterized protein</fullName>
    </submittedName>
</protein>
<dbReference type="AlphaFoldDB" id="A0A1Y2MH40"/>
<proteinExistence type="predicted"/>